<sequence>MRIFLLHKGAVSQWSRVRDSGSQHQASGLGLPWQESHSFSDAQGSERFTYALTKYADQYPTAVVRVPGLTRSSWVTPLETKLSTCVPSVFRSKTVIKRR</sequence>
<dbReference type="AlphaFoldDB" id="A0A4Y2NXG4"/>
<comment type="caution">
    <text evidence="1">The sequence shown here is derived from an EMBL/GenBank/DDBJ whole genome shotgun (WGS) entry which is preliminary data.</text>
</comment>
<protein>
    <submittedName>
        <fullName evidence="1">Uncharacterized protein</fullName>
    </submittedName>
</protein>
<dbReference type="EMBL" id="BGPR01211724">
    <property type="protein sequence ID" value="GBN43389.1"/>
    <property type="molecule type" value="Genomic_DNA"/>
</dbReference>
<reference evidence="1 2" key="1">
    <citation type="journal article" date="2019" name="Sci. Rep.">
        <title>Orb-weaving spider Araneus ventricosus genome elucidates the spidroin gene catalogue.</title>
        <authorList>
            <person name="Kono N."/>
            <person name="Nakamura H."/>
            <person name="Ohtoshi R."/>
            <person name="Moran D.A.P."/>
            <person name="Shinohara A."/>
            <person name="Yoshida Y."/>
            <person name="Fujiwara M."/>
            <person name="Mori M."/>
            <person name="Tomita M."/>
            <person name="Arakawa K."/>
        </authorList>
    </citation>
    <scope>NUCLEOTIDE SEQUENCE [LARGE SCALE GENOMIC DNA]</scope>
</reference>
<name>A0A4Y2NXG4_ARAVE</name>
<dbReference type="Proteomes" id="UP000499080">
    <property type="component" value="Unassembled WGS sequence"/>
</dbReference>
<keyword evidence="2" id="KW-1185">Reference proteome</keyword>
<accession>A0A4Y2NXG4</accession>
<gene>
    <name evidence="1" type="ORF">AVEN_81053_1</name>
</gene>
<evidence type="ECO:0000313" key="1">
    <source>
        <dbReference type="EMBL" id="GBN43389.1"/>
    </source>
</evidence>
<evidence type="ECO:0000313" key="2">
    <source>
        <dbReference type="Proteomes" id="UP000499080"/>
    </source>
</evidence>
<feature type="non-terminal residue" evidence="1">
    <location>
        <position position="99"/>
    </location>
</feature>
<organism evidence="1 2">
    <name type="scientific">Araneus ventricosus</name>
    <name type="common">Orbweaver spider</name>
    <name type="synonym">Epeira ventricosa</name>
    <dbReference type="NCBI Taxonomy" id="182803"/>
    <lineage>
        <taxon>Eukaryota</taxon>
        <taxon>Metazoa</taxon>
        <taxon>Ecdysozoa</taxon>
        <taxon>Arthropoda</taxon>
        <taxon>Chelicerata</taxon>
        <taxon>Arachnida</taxon>
        <taxon>Araneae</taxon>
        <taxon>Araneomorphae</taxon>
        <taxon>Entelegynae</taxon>
        <taxon>Araneoidea</taxon>
        <taxon>Araneidae</taxon>
        <taxon>Araneus</taxon>
    </lineage>
</organism>
<proteinExistence type="predicted"/>